<dbReference type="InterPro" id="IPR012340">
    <property type="entry name" value="NA-bd_OB-fold"/>
</dbReference>
<dbReference type="InterPro" id="IPR003029">
    <property type="entry name" value="S1_domain"/>
</dbReference>
<dbReference type="Gene3D" id="2.40.50.140">
    <property type="entry name" value="Nucleic acid-binding proteins"/>
    <property type="match status" value="1"/>
</dbReference>
<dbReference type="PROSITE" id="PS50126">
    <property type="entry name" value="S1"/>
    <property type="match status" value="1"/>
</dbReference>
<dbReference type="GO" id="GO:0005840">
    <property type="term" value="C:ribosome"/>
    <property type="evidence" value="ECO:0007669"/>
    <property type="project" value="UniProtKB-KW"/>
</dbReference>
<protein>
    <submittedName>
        <fullName evidence="3">30S ribosomal protein S1</fullName>
    </submittedName>
</protein>
<keyword evidence="4" id="KW-1185">Reference proteome</keyword>
<organism evidence="3 4">
    <name type="scientific">Rhodopirellula sallentina SM41</name>
    <dbReference type="NCBI Taxonomy" id="1263870"/>
    <lineage>
        <taxon>Bacteria</taxon>
        <taxon>Pseudomonadati</taxon>
        <taxon>Planctomycetota</taxon>
        <taxon>Planctomycetia</taxon>
        <taxon>Pirellulales</taxon>
        <taxon>Pirellulaceae</taxon>
        <taxon>Rhodopirellula</taxon>
    </lineage>
</organism>
<evidence type="ECO:0000259" key="2">
    <source>
        <dbReference type="PROSITE" id="PS50126"/>
    </source>
</evidence>
<feature type="domain" description="S1 motif" evidence="2">
    <location>
        <begin position="1"/>
        <end position="27"/>
    </location>
</feature>
<dbReference type="EMBL" id="ANOH01000028">
    <property type="protein sequence ID" value="EMI58262.1"/>
    <property type="molecule type" value="Genomic_DNA"/>
</dbReference>
<keyword evidence="3" id="KW-0689">Ribosomal protein</keyword>
<dbReference type="AlphaFoldDB" id="M5UA13"/>
<comment type="caution">
    <text evidence="3">The sequence shown here is derived from an EMBL/GenBank/DDBJ whole genome shotgun (WGS) entry which is preliminary data.</text>
</comment>
<dbReference type="GO" id="GO:0003676">
    <property type="term" value="F:nucleic acid binding"/>
    <property type="evidence" value="ECO:0007669"/>
    <property type="project" value="InterPro"/>
</dbReference>
<feature type="compositionally biased region" description="Basic and acidic residues" evidence="1">
    <location>
        <begin position="37"/>
        <end position="49"/>
    </location>
</feature>
<dbReference type="PATRIC" id="fig|1263870.3.peg.327"/>
<sequence>MVNAGDTVEVKVLSFDRDSQKIGLSIKAAHAVADKPSTAKEEEVDEPPRELAVQPQHTGPLKGGNNRDTGGERFGLRW</sequence>
<gene>
    <name evidence="3" type="ORF">RSSM_00299</name>
</gene>
<dbReference type="SUPFAM" id="SSF50249">
    <property type="entry name" value="Nucleic acid-binding proteins"/>
    <property type="match status" value="1"/>
</dbReference>
<name>M5UA13_9BACT</name>
<proteinExistence type="predicted"/>
<dbReference type="Proteomes" id="UP000011885">
    <property type="component" value="Unassembled WGS sequence"/>
</dbReference>
<reference evidence="3 4" key="1">
    <citation type="journal article" date="2013" name="Mar. Genomics">
        <title>Expression of sulfatases in Rhodopirellula baltica and the diversity of sulfatases in the genus Rhodopirellula.</title>
        <authorList>
            <person name="Wegner C.E."/>
            <person name="Richter-Heitmann T."/>
            <person name="Klindworth A."/>
            <person name="Klockow C."/>
            <person name="Richter M."/>
            <person name="Achstetter T."/>
            <person name="Glockner F.O."/>
            <person name="Harder J."/>
        </authorList>
    </citation>
    <scope>NUCLEOTIDE SEQUENCE [LARGE SCALE GENOMIC DNA]</scope>
    <source>
        <strain evidence="3 4">SM41</strain>
    </source>
</reference>
<feature type="compositionally biased region" description="Basic and acidic residues" evidence="1">
    <location>
        <begin position="69"/>
        <end position="78"/>
    </location>
</feature>
<evidence type="ECO:0000256" key="1">
    <source>
        <dbReference type="SAM" id="MobiDB-lite"/>
    </source>
</evidence>
<keyword evidence="3" id="KW-0687">Ribonucleoprotein</keyword>
<accession>M5UA13</accession>
<evidence type="ECO:0000313" key="3">
    <source>
        <dbReference type="EMBL" id="EMI58262.1"/>
    </source>
</evidence>
<feature type="region of interest" description="Disordered" evidence="1">
    <location>
        <begin position="33"/>
        <end position="78"/>
    </location>
</feature>
<evidence type="ECO:0000313" key="4">
    <source>
        <dbReference type="Proteomes" id="UP000011885"/>
    </source>
</evidence>